<sequence>MEAGDIGVGSRIGQACVFEGVLASPPIGVALIKEKYHIRRGSWDDALKLWTPNELPLKSLIDSSERMGIATDIITFLDADATEPMYRWLVRKGIHLAVVHYDTPELYAEDLKFNRGIKVVYTPNKEIAYTLGMRATVVSPKSAWRL</sequence>
<accession>A0A6J5N5Y4</accession>
<gene>
    <name evidence="1" type="ORF">UFOVP629_27</name>
</gene>
<evidence type="ECO:0000313" key="1">
    <source>
        <dbReference type="EMBL" id="CAB4154273.1"/>
    </source>
</evidence>
<dbReference type="EMBL" id="LR796612">
    <property type="protein sequence ID" value="CAB4154273.1"/>
    <property type="molecule type" value="Genomic_DNA"/>
</dbReference>
<reference evidence="1" key="1">
    <citation type="submission" date="2020-04" db="EMBL/GenBank/DDBJ databases">
        <authorList>
            <person name="Chiriac C."/>
            <person name="Salcher M."/>
            <person name="Ghai R."/>
            <person name="Kavagutti S V."/>
        </authorList>
    </citation>
    <scope>NUCLEOTIDE SEQUENCE</scope>
</reference>
<name>A0A6J5N5Y4_9CAUD</name>
<proteinExistence type="predicted"/>
<protein>
    <submittedName>
        <fullName evidence="1">Uncharacterized protein</fullName>
    </submittedName>
</protein>
<organism evidence="1">
    <name type="scientific">uncultured Caudovirales phage</name>
    <dbReference type="NCBI Taxonomy" id="2100421"/>
    <lineage>
        <taxon>Viruses</taxon>
        <taxon>Duplodnaviria</taxon>
        <taxon>Heunggongvirae</taxon>
        <taxon>Uroviricota</taxon>
        <taxon>Caudoviricetes</taxon>
        <taxon>Peduoviridae</taxon>
        <taxon>Maltschvirus</taxon>
        <taxon>Maltschvirus maltsch</taxon>
    </lineage>
</organism>